<evidence type="ECO:0000256" key="5">
    <source>
        <dbReference type="ARBA" id="ARBA00022989"/>
    </source>
</evidence>
<dbReference type="GO" id="GO:0000329">
    <property type="term" value="C:fungal-type vacuole membrane"/>
    <property type="evidence" value="ECO:0007669"/>
    <property type="project" value="TreeGrafter"/>
</dbReference>
<protein>
    <submittedName>
        <fullName evidence="8">Similar to Probable metal-nicotianamine transporter YSL11 acc. no. Q7X660</fullName>
    </submittedName>
</protein>
<feature type="transmembrane region" description="Helical" evidence="7">
    <location>
        <begin position="238"/>
        <end position="260"/>
    </location>
</feature>
<feature type="transmembrane region" description="Helical" evidence="7">
    <location>
        <begin position="95"/>
        <end position="113"/>
    </location>
</feature>
<feature type="transmembrane region" description="Helical" evidence="7">
    <location>
        <begin position="134"/>
        <end position="157"/>
    </location>
</feature>
<evidence type="ECO:0000313" key="8">
    <source>
        <dbReference type="EMBL" id="CCX31183.1"/>
    </source>
</evidence>
<keyword evidence="5 7" id="KW-1133">Transmembrane helix</keyword>
<organism evidence="8 9">
    <name type="scientific">Pyronema omphalodes (strain CBS 100304)</name>
    <name type="common">Pyronema confluens</name>
    <dbReference type="NCBI Taxonomy" id="1076935"/>
    <lineage>
        <taxon>Eukaryota</taxon>
        <taxon>Fungi</taxon>
        <taxon>Dikarya</taxon>
        <taxon>Ascomycota</taxon>
        <taxon>Pezizomycotina</taxon>
        <taxon>Pezizomycetes</taxon>
        <taxon>Pezizales</taxon>
        <taxon>Pyronemataceae</taxon>
        <taxon>Pyronema</taxon>
    </lineage>
</organism>
<evidence type="ECO:0000256" key="1">
    <source>
        <dbReference type="ARBA" id="ARBA00004141"/>
    </source>
</evidence>
<feature type="transmembrane region" description="Helical" evidence="7">
    <location>
        <begin position="709"/>
        <end position="729"/>
    </location>
</feature>
<dbReference type="OrthoDB" id="77405at2759"/>
<dbReference type="Proteomes" id="UP000018144">
    <property type="component" value="Unassembled WGS sequence"/>
</dbReference>
<comment type="similarity">
    <text evidence="2">Belongs to the oligopeptide OPT transporter family.</text>
</comment>
<feature type="transmembrane region" description="Helical" evidence="7">
    <location>
        <begin position="169"/>
        <end position="190"/>
    </location>
</feature>
<feature type="transmembrane region" description="Helical" evidence="7">
    <location>
        <begin position="301"/>
        <end position="321"/>
    </location>
</feature>
<dbReference type="NCBIfam" id="TIGR00728">
    <property type="entry name" value="OPT_sfam"/>
    <property type="match status" value="1"/>
</dbReference>
<dbReference type="GO" id="GO:0035673">
    <property type="term" value="F:oligopeptide transmembrane transporter activity"/>
    <property type="evidence" value="ECO:0007669"/>
    <property type="project" value="InterPro"/>
</dbReference>
<feature type="transmembrane region" description="Helical" evidence="7">
    <location>
        <begin position="450"/>
        <end position="470"/>
    </location>
</feature>
<feature type="transmembrane region" description="Helical" evidence="7">
    <location>
        <begin position="670"/>
        <end position="697"/>
    </location>
</feature>
<dbReference type="OMA" id="GIGMYLP"/>
<feature type="transmembrane region" description="Helical" evidence="7">
    <location>
        <begin position="567"/>
        <end position="589"/>
    </location>
</feature>
<feature type="transmembrane region" description="Helical" evidence="7">
    <location>
        <begin position="373"/>
        <end position="392"/>
    </location>
</feature>
<feature type="transmembrane region" description="Helical" evidence="7">
    <location>
        <begin position="632"/>
        <end position="649"/>
    </location>
</feature>
<dbReference type="PANTHER" id="PTHR31645">
    <property type="entry name" value="OLIGOPEPTIDE TRANSPORTER YGL114W-RELATED"/>
    <property type="match status" value="1"/>
</dbReference>
<gene>
    <name evidence="8" type="ORF">PCON_10311</name>
</gene>
<dbReference type="AlphaFoldDB" id="U4LGY9"/>
<dbReference type="PANTHER" id="PTHR31645:SF3">
    <property type="entry name" value="OLIGOPEPTIDE TRANSPORTER"/>
    <property type="match status" value="1"/>
</dbReference>
<evidence type="ECO:0000256" key="2">
    <source>
        <dbReference type="ARBA" id="ARBA00008807"/>
    </source>
</evidence>
<dbReference type="STRING" id="1076935.U4LGY9"/>
<evidence type="ECO:0000256" key="4">
    <source>
        <dbReference type="ARBA" id="ARBA00022692"/>
    </source>
</evidence>
<accession>U4LGY9</accession>
<name>U4LGY9_PYROM</name>
<keyword evidence="3" id="KW-0813">Transport</keyword>
<keyword evidence="4 7" id="KW-0812">Transmembrane</keyword>
<evidence type="ECO:0000256" key="3">
    <source>
        <dbReference type="ARBA" id="ARBA00022448"/>
    </source>
</evidence>
<dbReference type="InterPro" id="IPR045035">
    <property type="entry name" value="YSL-like"/>
</dbReference>
<sequence length="752" mass="81095">MAQRAVPEGVEVEQSYQQYEEKAVNIGEQDQSDVDEKEAPSGELDPFIPFEDEPGIPLETHAQILRVRAVLVGCCLGGLVNASNVYLGLKTGWTFSANLFGAIFGFAILKSCAKTFGENFPILGGSFGPKENAIVQTAATAAGGLGGIFVSAIPALYQLKLLDDPQKDFPRLLTFTIVSAYYGLLFATPLRKFFILHVARELKLVFPSATATAMTIRSMHSLTAEGGASDGAKRKTRALAWVFLFCITFRVGASYAPGILWDWHFFSWFYQWGHYGNYALAIENWGWIFEFTPAFIGSGMLVGLNPAISFFSGGVLAWGIIGPALVHQGMAHGVALFKPGDPEYAHWGGEHGLMSFWSFNLKDPKHHPSPRYWLLWPGVMLMICTSFAELGVQYRLVWFALKSVYKALAMGLNSATKAAGRPIAALERQTAVKEESLVKDPAPEEDQVKLWQWGPPLIIVIIATCVVLGLQYHLNIGTSILAIFLGFMFSFLAIQCTGATDTTPLTAAAKASQLILGAATHGHAVDVAQRMNLVGGAIASGAASQSTDLVVDFRVGFLLKTPPKLQWYAQIIGSIVAMFLSPGIFILFMKAYPCVLDIESDAHCAFQAPSVAAWRAVATAVTDPTFPVPNSSGIFSIVFGIFSIVVVLLRHNFLNGEREKYRIYVPNFMAVGLAFVLPQTQYGTAMLTGSLIAFFWAKKNPASFDLLCYAVAAGMIAGEGLGGVVNAILEIAGVGSSTHGSAVGCPGNVFCG</sequence>
<keyword evidence="6 7" id="KW-0472">Membrane</keyword>
<proteinExistence type="inferred from homology"/>
<reference evidence="8 9" key="1">
    <citation type="journal article" date="2013" name="PLoS Genet.">
        <title>The genome and development-dependent transcriptomes of Pyronema confluens: a window into fungal evolution.</title>
        <authorList>
            <person name="Traeger S."/>
            <person name="Altegoer F."/>
            <person name="Freitag M."/>
            <person name="Gabaldon T."/>
            <person name="Kempken F."/>
            <person name="Kumar A."/>
            <person name="Marcet-Houben M."/>
            <person name="Poggeler S."/>
            <person name="Stajich J.E."/>
            <person name="Nowrousian M."/>
        </authorList>
    </citation>
    <scope>NUCLEOTIDE SEQUENCE [LARGE SCALE GENOMIC DNA]</scope>
    <source>
        <strain evidence="9">CBS 100304</strain>
        <tissue evidence="8">Vegetative mycelium</tissue>
    </source>
</reference>
<comment type="subcellular location">
    <subcellularLocation>
        <location evidence="1">Membrane</location>
        <topology evidence="1">Multi-pass membrane protein</topology>
    </subcellularLocation>
</comment>
<evidence type="ECO:0000256" key="7">
    <source>
        <dbReference type="SAM" id="Phobius"/>
    </source>
</evidence>
<dbReference type="EMBL" id="HF935557">
    <property type="protein sequence ID" value="CCX31183.1"/>
    <property type="molecule type" value="Genomic_DNA"/>
</dbReference>
<keyword evidence="9" id="KW-1185">Reference proteome</keyword>
<dbReference type="InterPro" id="IPR004813">
    <property type="entry name" value="OPT"/>
</dbReference>
<feature type="transmembrane region" description="Helical" evidence="7">
    <location>
        <begin position="476"/>
        <end position="494"/>
    </location>
</feature>
<dbReference type="eggNOG" id="ENOG502QUDW">
    <property type="taxonomic scope" value="Eukaryota"/>
</dbReference>
<feature type="transmembrane region" description="Helical" evidence="7">
    <location>
        <begin position="69"/>
        <end position="89"/>
    </location>
</feature>
<dbReference type="Pfam" id="PF03169">
    <property type="entry name" value="OPT"/>
    <property type="match status" value="1"/>
</dbReference>
<evidence type="ECO:0000256" key="6">
    <source>
        <dbReference type="ARBA" id="ARBA00023136"/>
    </source>
</evidence>
<evidence type="ECO:0000313" key="9">
    <source>
        <dbReference type="Proteomes" id="UP000018144"/>
    </source>
</evidence>